<dbReference type="Pfam" id="PF02845">
    <property type="entry name" value="CUE"/>
    <property type="match status" value="1"/>
</dbReference>
<feature type="compositionally biased region" description="Basic residues" evidence="1">
    <location>
        <begin position="612"/>
        <end position="632"/>
    </location>
</feature>
<name>A0AAV5RUZ4_MAUHU</name>
<dbReference type="PROSITE" id="PS51140">
    <property type="entry name" value="CUE"/>
    <property type="match status" value="1"/>
</dbReference>
<dbReference type="InterPro" id="IPR041808">
    <property type="entry name" value="Cue3_CUE"/>
</dbReference>
<dbReference type="PANTHER" id="PTHR21494:SF0">
    <property type="entry name" value="ACTIVATING SIGNAL COINTEGRATOR 1 COMPLEX SUBUNIT 2"/>
    <property type="match status" value="1"/>
</dbReference>
<dbReference type="CDD" id="cd14373">
    <property type="entry name" value="CUE_Cue3p_like"/>
    <property type="match status" value="1"/>
</dbReference>
<dbReference type="EMBL" id="BTGD01000004">
    <property type="protein sequence ID" value="GMM55142.1"/>
    <property type="molecule type" value="Genomic_DNA"/>
</dbReference>
<gene>
    <name evidence="3" type="ORF">DAKH74_011050</name>
    <name evidence="4" type="ORF">DAKH74_017580</name>
</gene>
<dbReference type="SUPFAM" id="SSF46934">
    <property type="entry name" value="UBA-like"/>
    <property type="match status" value="1"/>
</dbReference>
<protein>
    <submittedName>
        <fullName evidence="4">Cue3 protein</fullName>
    </submittedName>
</protein>
<reference evidence="4 5" key="1">
    <citation type="journal article" date="2023" name="Elife">
        <title>Identification of key yeast species and microbe-microbe interactions impacting larval growth of Drosophila in the wild.</title>
        <authorList>
            <person name="Mure A."/>
            <person name="Sugiura Y."/>
            <person name="Maeda R."/>
            <person name="Honda K."/>
            <person name="Sakurai N."/>
            <person name="Takahashi Y."/>
            <person name="Watada M."/>
            <person name="Katoh T."/>
            <person name="Gotoh A."/>
            <person name="Gotoh Y."/>
            <person name="Taniguchi I."/>
            <person name="Nakamura K."/>
            <person name="Hayashi T."/>
            <person name="Katayama T."/>
            <person name="Uemura T."/>
            <person name="Hattori Y."/>
        </authorList>
    </citation>
    <scope>NUCLEOTIDE SEQUENCE [LARGE SCALE GENOMIC DNA]</scope>
    <source>
        <strain evidence="4 5">KH-74</strain>
    </source>
</reference>
<comment type="caution">
    <text evidence="4">The sequence shown here is derived from an EMBL/GenBank/DDBJ whole genome shotgun (WGS) entry which is preliminary data.</text>
</comment>
<keyword evidence="5" id="KW-1185">Reference proteome</keyword>
<accession>A0AAV5RUZ4</accession>
<evidence type="ECO:0000313" key="4">
    <source>
        <dbReference type="EMBL" id="GMM55142.1"/>
    </source>
</evidence>
<evidence type="ECO:0000256" key="1">
    <source>
        <dbReference type="SAM" id="MobiDB-lite"/>
    </source>
</evidence>
<feature type="region of interest" description="Disordered" evidence="1">
    <location>
        <begin position="544"/>
        <end position="632"/>
    </location>
</feature>
<dbReference type="InterPro" id="IPR009060">
    <property type="entry name" value="UBA-like_sf"/>
</dbReference>
<organism evidence="4 5">
    <name type="scientific">Maudiozyma humilis</name>
    <name type="common">Sour dough yeast</name>
    <name type="synonym">Kazachstania humilis</name>
    <dbReference type="NCBI Taxonomy" id="51915"/>
    <lineage>
        <taxon>Eukaryota</taxon>
        <taxon>Fungi</taxon>
        <taxon>Dikarya</taxon>
        <taxon>Ascomycota</taxon>
        <taxon>Saccharomycotina</taxon>
        <taxon>Saccharomycetes</taxon>
        <taxon>Saccharomycetales</taxon>
        <taxon>Saccharomycetaceae</taxon>
        <taxon>Maudiozyma</taxon>
    </lineage>
</organism>
<dbReference type="SMART" id="SM00546">
    <property type="entry name" value="CUE"/>
    <property type="match status" value="1"/>
</dbReference>
<evidence type="ECO:0000259" key="2">
    <source>
        <dbReference type="PROSITE" id="PS51140"/>
    </source>
</evidence>
<feature type="region of interest" description="Disordered" evidence="1">
    <location>
        <begin position="296"/>
        <end position="317"/>
    </location>
</feature>
<dbReference type="EMBL" id="BTGD01000003">
    <property type="protein sequence ID" value="GMM54489.1"/>
    <property type="molecule type" value="Genomic_DNA"/>
</dbReference>
<sequence length="632" mass="72957">MPPKIVEIEGKIEQLNFPIVTFPPFKLRAQLIEKDPVVWVHLLDTYIQFFEYINSEGNISKLDDSTLDHLCIFIRSYINEMANEEGKLLSLGVNHYVQENLNILRAWVLYTLKSCGLFYLQVFGETLWNFVILYVEKNPRTVRALIEGSLKPKVANIPRVQVNRIGQIHQHIKSLVENNKFTRTDLKSFQFLVDDKEFADKYFTINWVECLEGWWDKGNGRFSNTAKQLMITSILRVRRKVIVDTTKSLGVSSLDTLSIYPLLGAILINQRFNELRPDVKQEMTFLNFAAGGTTAIPSSNIDESSQPEDTPVSDTPAVSISDDDIDALRNFFPDLSKHQITELLKMYDSNVELITNLLFEDPSIVDNIPRDEPEHVETTPAVENIAELDDQLDELQLHEDTIKSTVSPMSDITKKQVPDEVRNRTLTRALELLYDKDDDERDDTYDEAEIDRSKTSGKVAIDDDSNDNAEIEEKKEESRYDKIEGYLWNLLKEDATLFERAKRGSKIRKTMKQDTTWSDEQIEGWARMLQKSPQRARILEEKFMFRGNKKRGKTSYVKNRDGDNATDNKRKNERYVRTPRKPTEKSNANENDPAKAKTNEKRKNARNEKNKASRANHNRKAGHDKKSARAMP</sequence>
<dbReference type="InterPro" id="IPR052586">
    <property type="entry name" value="ASCC2"/>
</dbReference>
<dbReference type="InterPro" id="IPR003892">
    <property type="entry name" value="CUE"/>
</dbReference>
<feature type="region of interest" description="Disordered" evidence="1">
    <location>
        <begin position="440"/>
        <end position="476"/>
    </location>
</feature>
<evidence type="ECO:0000313" key="3">
    <source>
        <dbReference type="EMBL" id="GMM54489.1"/>
    </source>
</evidence>
<evidence type="ECO:0000313" key="5">
    <source>
        <dbReference type="Proteomes" id="UP001377567"/>
    </source>
</evidence>
<proteinExistence type="predicted"/>
<dbReference type="Proteomes" id="UP001377567">
    <property type="component" value="Unassembled WGS sequence"/>
</dbReference>
<feature type="compositionally biased region" description="Basic and acidic residues" evidence="1">
    <location>
        <begin position="592"/>
        <end position="611"/>
    </location>
</feature>
<reference evidence="4" key="2">
    <citation type="submission" date="2023-06" db="EMBL/GenBank/DDBJ databases">
        <authorList>
            <person name="Mure A."/>
            <person name="Hattori Y."/>
        </authorList>
    </citation>
    <scope>NUCLEOTIDE SEQUENCE</scope>
    <source>
        <strain evidence="4">KH-74</strain>
    </source>
</reference>
<dbReference type="PANTHER" id="PTHR21494">
    <property type="entry name" value="ACTIVATING SIGNAL COINTEGRATOR 1 COMPLEX SUBUNIT 2 ASC-1 COMPLEX SUBUNIT P100"/>
    <property type="match status" value="1"/>
</dbReference>
<dbReference type="AlphaFoldDB" id="A0AAV5RUZ4"/>
<feature type="domain" description="CUE" evidence="2">
    <location>
        <begin position="320"/>
        <end position="363"/>
    </location>
</feature>
<feature type="compositionally biased region" description="Basic and acidic residues" evidence="1">
    <location>
        <begin position="558"/>
        <end position="584"/>
    </location>
</feature>
<dbReference type="GO" id="GO:0043130">
    <property type="term" value="F:ubiquitin binding"/>
    <property type="evidence" value="ECO:0007669"/>
    <property type="project" value="InterPro"/>
</dbReference>
<feature type="compositionally biased region" description="Acidic residues" evidence="1">
    <location>
        <begin position="440"/>
        <end position="449"/>
    </location>
</feature>